<keyword evidence="1" id="KW-0812">Transmembrane</keyword>
<dbReference type="EMBL" id="CP039126">
    <property type="protein sequence ID" value="QMW77403.1"/>
    <property type="molecule type" value="Genomic_DNA"/>
</dbReference>
<accession>A0A4P6M3X0</accession>
<name>A0A4P6M3X0_9FIRM</name>
<keyword evidence="1" id="KW-0472">Membrane</keyword>
<organism evidence="2 4">
    <name type="scientific">Blautia producta</name>
    <dbReference type="NCBI Taxonomy" id="33035"/>
    <lineage>
        <taxon>Bacteria</taxon>
        <taxon>Bacillati</taxon>
        <taxon>Bacillota</taxon>
        <taxon>Clostridia</taxon>
        <taxon>Lachnospirales</taxon>
        <taxon>Lachnospiraceae</taxon>
        <taxon>Blautia</taxon>
    </lineage>
</organism>
<dbReference type="RefSeq" id="WP_018598518.1">
    <property type="nucleotide sequence ID" value="NZ_AP031416.1"/>
</dbReference>
<dbReference type="Proteomes" id="UP000289794">
    <property type="component" value="Chromosome"/>
</dbReference>
<evidence type="ECO:0000313" key="4">
    <source>
        <dbReference type="Proteomes" id="UP000289794"/>
    </source>
</evidence>
<dbReference type="KEGG" id="bpro:PMF13cell1_05025"/>
<reference evidence="3 5" key="2">
    <citation type="submission" date="2019-04" db="EMBL/GenBank/DDBJ databases">
        <authorList>
            <person name="Schori C."/>
            <person name="Ahrens C."/>
        </authorList>
    </citation>
    <scope>NUCLEOTIDE SEQUENCE [LARGE SCALE GENOMIC DNA]</scope>
    <source>
        <strain evidence="3 5">DSM 2950</strain>
    </source>
</reference>
<keyword evidence="1" id="KW-1133">Transmembrane helix</keyword>
<dbReference type="EMBL" id="CP035945">
    <property type="protein sequence ID" value="QBE99449.1"/>
    <property type="molecule type" value="Genomic_DNA"/>
</dbReference>
<dbReference type="GeneID" id="75055435"/>
<protein>
    <recommendedName>
        <fullName evidence="6">Type II secretion system protein</fullName>
    </recommendedName>
</protein>
<evidence type="ECO:0000313" key="5">
    <source>
        <dbReference type="Proteomes" id="UP000515789"/>
    </source>
</evidence>
<sequence length="147" mass="16154">MRERQNTRSSLFLIELILAILFFSLASAVCIQVFVKAHFMSQSARELTLGSNYASSAAEVLAHTDGSYEAVKALLPEAVEKDGIIRLCYDKNGEVCSEKDAAYYLCIEQTASQYNRTAQIEFTGLDGDVLYSLTTKIPIARKAGASQ</sequence>
<reference evidence="2 4" key="1">
    <citation type="submission" date="2019-01" db="EMBL/GenBank/DDBJ databases">
        <title>PMF-metabolizing Aryl O-demethylase.</title>
        <authorList>
            <person name="Kim M."/>
        </authorList>
    </citation>
    <scope>NUCLEOTIDE SEQUENCE [LARGE SCALE GENOMIC DNA]</scope>
    <source>
        <strain evidence="2 4">PMF1</strain>
    </source>
</reference>
<gene>
    <name evidence="3" type="ORF">E5259_07245</name>
    <name evidence="2" type="ORF">PMF13cell1_05025</name>
</gene>
<evidence type="ECO:0000313" key="2">
    <source>
        <dbReference type="EMBL" id="QBE99449.1"/>
    </source>
</evidence>
<proteinExistence type="predicted"/>
<dbReference type="AlphaFoldDB" id="A0A4P6M3X0"/>
<evidence type="ECO:0000256" key="1">
    <source>
        <dbReference type="SAM" id="Phobius"/>
    </source>
</evidence>
<evidence type="ECO:0008006" key="6">
    <source>
        <dbReference type="Google" id="ProtNLM"/>
    </source>
</evidence>
<evidence type="ECO:0000313" key="3">
    <source>
        <dbReference type="EMBL" id="QMW77403.1"/>
    </source>
</evidence>
<feature type="transmembrane region" description="Helical" evidence="1">
    <location>
        <begin position="12"/>
        <end position="35"/>
    </location>
</feature>
<dbReference type="Proteomes" id="UP000515789">
    <property type="component" value="Chromosome"/>
</dbReference>